<dbReference type="PROSITE" id="PS51257">
    <property type="entry name" value="PROKAR_LIPOPROTEIN"/>
    <property type="match status" value="1"/>
</dbReference>
<feature type="transmembrane region" description="Helical" evidence="1">
    <location>
        <begin position="304"/>
        <end position="325"/>
    </location>
</feature>
<keyword evidence="1" id="KW-1133">Transmembrane helix</keyword>
<evidence type="ECO:0000256" key="1">
    <source>
        <dbReference type="SAM" id="Phobius"/>
    </source>
</evidence>
<dbReference type="EMBL" id="CP040899">
    <property type="protein sequence ID" value="QDB80128.1"/>
    <property type="molecule type" value="Genomic_DNA"/>
</dbReference>
<feature type="transmembrane region" description="Helical" evidence="1">
    <location>
        <begin position="48"/>
        <end position="66"/>
    </location>
</feature>
<keyword evidence="1" id="KW-0472">Membrane</keyword>
<dbReference type="InterPro" id="IPR036259">
    <property type="entry name" value="MFS_trans_sf"/>
</dbReference>
<feature type="transmembrane region" description="Helical" evidence="1">
    <location>
        <begin position="249"/>
        <end position="268"/>
    </location>
</feature>
<evidence type="ECO:0000313" key="2">
    <source>
        <dbReference type="EMBL" id="QDB80128.1"/>
    </source>
</evidence>
<dbReference type="PANTHER" id="PTHR23523:SF2">
    <property type="entry name" value="2-NITROIMIDAZOLE TRANSPORTER"/>
    <property type="match status" value="1"/>
</dbReference>
<feature type="transmembrane region" description="Helical" evidence="1">
    <location>
        <begin position="166"/>
        <end position="184"/>
    </location>
</feature>
<keyword evidence="3" id="KW-1185">Reference proteome</keyword>
<dbReference type="InterPro" id="IPR052524">
    <property type="entry name" value="MFS_Cyanate_Porter"/>
</dbReference>
<dbReference type="Gene3D" id="1.20.1250.20">
    <property type="entry name" value="MFS general substrate transporter like domains"/>
    <property type="match status" value="1"/>
</dbReference>
<feature type="transmembrane region" description="Helical" evidence="1">
    <location>
        <begin position="215"/>
        <end position="237"/>
    </location>
</feature>
<organism evidence="2 3">
    <name type="scientific">Georgenia wutianyii</name>
    <dbReference type="NCBI Taxonomy" id="2585135"/>
    <lineage>
        <taxon>Bacteria</taxon>
        <taxon>Bacillati</taxon>
        <taxon>Actinomycetota</taxon>
        <taxon>Actinomycetes</taxon>
        <taxon>Micrococcales</taxon>
        <taxon>Bogoriellaceae</taxon>
        <taxon>Georgenia</taxon>
    </lineage>
</organism>
<dbReference type="PANTHER" id="PTHR23523">
    <property type="match status" value="1"/>
</dbReference>
<dbReference type="SUPFAM" id="SSF103473">
    <property type="entry name" value="MFS general substrate transporter"/>
    <property type="match status" value="1"/>
</dbReference>
<dbReference type="Pfam" id="PF07690">
    <property type="entry name" value="MFS_1"/>
    <property type="match status" value="1"/>
</dbReference>
<dbReference type="Proteomes" id="UP000313948">
    <property type="component" value="Chromosome"/>
</dbReference>
<sequence>MASVRGRRVAGTVLAVLLLAACLRAPVTSVGPLLERVGEETGLGASALGLLGALPVIGFGVGSALVHRPAQSYGLERVLALALVVLAGAVVLRSLPLAGALWVGTALIGTAAAAGNVLAPAVIKRDHPGAIVLLTACFTAVMTVTAATASGLAVPVSDAWGGGWRLPLGALAALVAPVALLWVVRAARSPAPLPVGAPRDGAPVRAVTMWRSPSAWAVSAFMGLQSAVFFTLATWLPTVEVSLGLDARAAGWHLFVLQLVGMLAGLVLSTHMRGRSDLRGTGVVISLCIVAAMAGLALAPGLALAWVALAAVGTGSSLVLALSLLGLRTAHAGHTAQLSSMAQTVGYAIAACGPLLAGWVGGTFSWDLVLLLVGALGVAQLVLVLRAARPGLVMGC</sequence>
<gene>
    <name evidence="2" type="ORF">FE251_12615</name>
</gene>
<dbReference type="InterPro" id="IPR011701">
    <property type="entry name" value="MFS"/>
</dbReference>
<dbReference type="RefSeq" id="WP_139948971.1">
    <property type="nucleotide sequence ID" value="NZ_CP040899.1"/>
</dbReference>
<keyword evidence="1" id="KW-0812">Transmembrane</keyword>
<feature type="transmembrane region" description="Helical" evidence="1">
    <location>
        <begin position="78"/>
        <end position="95"/>
    </location>
</feature>
<protein>
    <submittedName>
        <fullName evidence="2">MFS transporter</fullName>
    </submittedName>
</protein>
<evidence type="ECO:0000313" key="3">
    <source>
        <dbReference type="Proteomes" id="UP000313948"/>
    </source>
</evidence>
<feature type="transmembrane region" description="Helical" evidence="1">
    <location>
        <begin position="130"/>
        <end position="154"/>
    </location>
</feature>
<feature type="transmembrane region" description="Helical" evidence="1">
    <location>
        <begin position="368"/>
        <end position="388"/>
    </location>
</feature>
<feature type="transmembrane region" description="Helical" evidence="1">
    <location>
        <begin position="280"/>
        <end position="298"/>
    </location>
</feature>
<reference evidence="2 3" key="1">
    <citation type="submission" date="2019-05" db="EMBL/GenBank/DDBJ databases">
        <title>Georgenia *** sp. nov., and Georgenia *** sp. nov., isolated from the intestinal contents of plateau pika (Ochotona curzoniae) in the Qinghai-Tibet plateau of China.</title>
        <authorList>
            <person name="Tian Z."/>
        </authorList>
    </citation>
    <scope>NUCLEOTIDE SEQUENCE [LARGE SCALE GENOMIC DNA]</scope>
    <source>
        <strain evidence="2 3">Z294</strain>
    </source>
</reference>
<accession>A0ABX5VQ04</accession>
<proteinExistence type="predicted"/>
<name>A0ABX5VQ04_9MICO</name>
<feature type="transmembrane region" description="Helical" evidence="1">
    <location>
        <begin position="345"/>
        <end position="362"/>
    </location>
</feature>
<feature type="transmembrane region" description="Helical" evidence="1">
    <location>
        <begin position="101"/>
        <end position="123"/>
    </location>
</feature>